<dbReference type="InterPro" id="IPR001524">
    <property type="entry name" value="Glyco_hydro_6_CS"/>
</dbReference>
<keyword evidence="6 11" id="KW-0326">Glycosidase</keyword>
<feature type="active site" description="Proton acceptor" evidence="8">
    <location>
        <position position="367"/>
    </location>
</feature>
<dbReference type="Gene3D" id="3.20.20.40">
    <property type="entry name" value="1, 4-beta cellobiohydrolase"/>
    <property type="match status" value="1"/>
</dbReference>
<dbReference type="PANTHER" id="PTHR34876">
    <property type="match status" value="1"/>
</dbReference>
<dbReference type="InterPro" id="IPR036434">
    <property type="entry name" value="Beta_cellobiohydrolase_sf"/>
</dbReference>
<dbReference type="Pfam" id="PF01341">
    <property type="entry name" value="Glyco_hydro_6"/>
    <property type="match status" value="1"/>
</dbReference>
<keyword evidence="3 11" id="KW-0136">Cellulose degradation</keyword>
<dbReference type="PROSITE" id="PS00655">
    <property type="entry name" value="GLYCOSYL_HYDROL_F6_1"/>
    <property type="match status" value="1"/>
</dbReference>
<feature type="binding site" evidence="9">
    <location>
        <position position="333"/>
    </location>
    <ligand>
        <name>substrate</name>
    </ligand>
</feature>
<evidence type="ECO:0000256" key="4">
    <source>
        <dbReference type="ARBA" id="ARBA00023157"/>
    </source>
</evidence>
<protein>
    <recommendedName>
        <fullName evidence="11">Glucanase</fullName>
        <ecNumber evidence="11">3.2.1.-</ecNumber>
    </recommendedName>
</protein>
<feature type="binding site" evidence="9">
    <location>
        <position position="361"/>
    </location>
    <ligand>
        <name>substrate</name>
    </ligand>
</feature>
<keyword evidence="4" id="KW-1015">Disulfide bond</keyword>
<sequence>MLGGLTATLAAATLVGAAPATAAPAPAAPAGTRFYVPEPNPDAVEQVADLRADGRRTEANLIQKVLDTPTAVWVEDGTPREVQRSVQRTMRDAAAQRAVPVLVLYNIPFRDCAQYSAGGATSVEEYEAWVDAVARGIGGREAVVAVEPDGLGIIPWYTTLDGQQDWCQPAEADAQTAAAERFRMLNHAVDQLTALPRTKVYLDGTHDGWLGVGEITDRLVKAGVERADGFFVNASNYRWTDRLVRYGRWISQCAYLVERRDVDPRTCASQYYPADPSDVSTWDRTDAAYEAAYEAAGLSMRPRQMAHFIVDTSRNGQGPWTPPAGAFPDPQDWCNPPGRGVGLRPTTRTGDPLVDAYVWIKVPGESDGQCSRGTGTGNDVVDPVWRQVDPAAGQWFRRQAVELVRLAVPSLRGDQG</sequence>
<keyword evidence="7 11" id="KW-0624">Polysaccharide degradation</keyword>
<comment type="caution">
    <text evidence="12">The sequence shown here is derived from an EMBL/GenBank/DDBJ whole genome shotgun (WGS) entry which is preliminary data.</text>
</comment>
<dbReference type="InterPro" id="IPR016288">
    <property type="entry name" value="Beta_cellobiohydrolase"/>
</dbReference>
<keyword evidence="13" id="KW-1185">Reference proteome</keyword>
<gene>
    <name evidence="12" type="ORF">D5H78_13425</name>
</gene>
<comment type="similarity">
    <text evidence="11">Belongs to the glycosyl hydrolase family 6.</text>
</comment>
<evidence type="ECO:0000256" key="7">
    <source>
        <dbReference type="ARBA" id="ARBA00023326"/>
    </source>
</evidence>
<feature type="binding site" evidence="9">
    <location>
        <position position="236"/>
    </location>
    <ligand>
        <name>substrate</name>
    </ligand>
</feature>
<dbReference type="Proteomes" id="UP000265614">
    <property type="component" value="Unassembled WGS sequence"/>
</dbReference>
<feature type="binding site" evidence="9">
    <location>
        <position position="206"/>
    </location>
    <ligand>
        <name>substrate</name>
    </ligand>
</feature>
<evidence type="ECO:0000256" key="1">
    <source>
        <dbReference type="ARBA" id="ARBA00022729"/>
    </source>
</evidence>
<dbReference type="PRINTS" id="PR00733">
    <property type="entry name" value="GLHYDRLASE6"/>
</dbReference>
<feature type="signal peptide" evidence="11">
    <location>
        <begin position="1"/>
        <end position="22"/>
    </location>
</feature>
<accession>A0A3A3YY91</accession>
<dbReference type="EC" id="3.2.1.-" evidence="11"/>
<keyword evidence="1 11" id="KW-0732">Signal</keyword>
<keyword evidence="5 11" id="KW-0119">Carbohydrate metabolism</keyword>
<feature type="active site" description="Proton donor" evidence="8">
    <location>
        <position position="149"/>
    </location>
</feature>
<feature type="binding site" evidence="9">
    <location>
        <position position="73"/>
    </location>
    <ligand>
        <name>substrate</name>
    </ligand>
</feature>
<evidence type="ECO:0000256" key="6">
    <source>
        <dbReference type="ARBA" id="ARBA00023295"/>
    </source>
</evidence>
<evidence type="ECO:0000256" key="2">
    <source>
        <dbReference type="ARBA" id="ARBA00022801"/>
    </source>
</evidence>
<evidence type="ECO:0000256" key="5">
    <source>
        <dbReference type="ARBA" id="ARBA00023277"/>
    </source>
</evidence>
<feature type="binding site" evidence="9">
    <location>
        <position position="209"/>
    </location>
    <ligand>
        <name>substrate</name>
    </ligand>
</feature>
<evidence type="ECO:0000256" key="10">
    <source>
        <dbReference type="PROSITE-ProRule" id="PRU10056"/>
    </source>
</evidence>
<dbReference type="OrthoDB" id="309899at2"/>
<keyword evidence="2 11" id="KW-0378">Hydrolase</keyword>
<dbReference type="GO" id="GO:0004553">
    <property type="term" value="F:hydrolase activity, hydrolyzing O-glycosyl compounds"/>
    <property type="evidence" value="ECO:0007669"/>
    <property type="project" value="InterPro"/>
</dbReference>
<reference evidence="12 13" key="1">
    <citation type="submission" date="2018-09" db="EMBL/GenBank/DDBJ databases">
        <title>YIM 75000 draft genome.</title>
        <authorList>
            <person name="Tang S."/>
            <person name="Feng Y."/>
        </authorList>
    </citation>
    <scope>NUCLEOTIDE SEQUENCE [LARGE SCALE GENOMIC DNA]</scope>
    <source>
        <strain evidence="12 13">YIM 75000</strain>
    </source>
</reference>
<dbReference type="EMBL" id="QZEZ01000006">
    <property type="protein sequence ID" value="RJK94953.1"/>
    <property type="molecule type" value="Genomic_DNA"/>
</dbReference>
<dbReference type="GO" id="GO:0030245">
    <property type="term" value="P:cellulose catabolic process"/>
    <property type="evidence" value="ECO:0007669"/>
    <property type="project" value="UniProtKB-KW"/>
</dbReference>
<feature type="chain" id="PRO_5039744240" description="Glucanase" evidence="11">
    <location>
        <begin position="23"/>
        <end position="416"/>
    </location>
</feature>
<feature type="active site" evidence="10">
    <location>
        <position position="111"/>
    </location>
</feature>
<evidence type="ECO:0000256" key="3">
    <source>
        <dbReference type="ARBA" id="ARBA00023001"/>
    </source>
</evidence>
<dbReference type="AlphaFoldDB" id="A0A3A3YY91"/>
<evidence type="ECO:0000256" key="9">
    <source>
        <dbReference type="PIRSR" id="PIRSR001100-2"/>
    </source>
</evidence>
<dbReference type="SUPFAM" id="SSF51989">
    <property type="entry name" value="Glycosyl hydrolases family 6, cellulases"/>
    <property type="match status" value="1"/>
</dbReference>
<evidence type="ECO:0000256" key="8">
    <source>
        <dbReference type="PIRSR" id="PIRSR001100-1"/>
    </source>
</evidence>
<proteinExistence type="inferred from homology"/>
<dbReference type="PANTHER" id="PTHR34876:SF4">
    <property type="entry name" value="1,4-BETA-D-GLUCAN CELLOBIOHYDROLASE C-RELATED"/>
    <property type="match status" value="1"/>
</dbReference>
<name>A0A3A3YY91_9ACTN</name>
<evidence type="ECO:0000313" key="12">
    <source>
        <dbReference type="EMBL" id="RJK94953.1"/>
    </source>
</evidence>
<evidence type="ECO:0000256" key="11">
    <source>
        <dbReference type="RuleBase" id="RU361186"/>
    </source>
</evidence>
<organism evidence="12 13">
    <name type="scientific">Vallicoccus soli</name>
    <dbReference type="NCBI Taxonomy" id="2339232"/>
    <lineage>
        <taxon>Bacteria</taxon>
        <taxon>Bacillati</taxon>
        <taxon>Actinomycetota</taxon>
        <taxon>Actinomycetes</taxon>
        <taxon>Motilibacterales</taxon>
        <taxon>Vallicoccaceae</taxon>
        <taxon>Vallicoccus</taxon>
    </lineage>
</organism>
<feature type="binding site" evidence="9">
    <location>
        <position position="365"/>
    </location>
    <ligand>
        <name>substrate</name>
    </ligand>
</feature>
<evidence type="ECO:0000313" key="13">
    <source>
        <dbReference type="Proteomes" id="UP000265614"/>
    </source>
</evidence>
<dbReference type="PIRSF" id="PIRSF001100">
    <property type="entry name" value="Beta_cellobiohydrolase"/>
    <property type="match status" value="1"/>
</dbReference>